<evidence type="ECO:0000313" key="2">
    <source>
        <dbReference type="Proteomes" id="UP001596171"/>
    </source>
</evidence>
<dbReference type="EMBL" id="JBHSSE010000022">
    <property type="protein sequence ID" value="MFC6202353.1"/>
    <property type="molecule type" value="Genomic_DNA"/>
</dbReference>
<proteinExistence type="predicted"/>
<gene>
    <name evidence="1" type="ORF">ACFP1L_10770</name>
</gene>
<dbReference type="Pfam" id="PF12840">
    <property type="entry name" value="HTH_20"/>
    <property type="match status" value="1"/>
</dbReference>
<evidence type="ECO:0000313" key="1">
    <source>
        <dbReference type="EMBL" id="MFC6202353.1"/>
    </source>
</evidence>
<dbReference type="InterPro" id="IPR036390">
    <property type="entry name" value="WH_DNA-bd_sf"/>
</dbReference>
<name>A0ABW1SM57_9LACO</name>
<protein>
    <submittedName>
        <fullName evidence="1">Winged helix-turn-helix domain-containing protein</fullName>
    </submittedName>
</protein>
<dbReference type="Gene3D" id="1.10.10.10">
    <property type="entry name" value="Winged helix-like DNA-binding domain superfamily/Winged helix DNA-binding domain"/>
    <property type="match status" value="1"/>
</dbReference>
<keyword evidence="2" id="KW-1185">Reference proteome</keyword>
<dbReference type="InterPro" id="IPR036388">
    <property type="entry name" value="WH-like_DNA-bd_sf"/>
</dbReference>
<dbReference type="RefSeq" id="WP_137616312.1">
    <property type="nucleotide sequence ID" value="NZ_BJDI01000008.1"/>
</dbReference>
<dbReference type="SUPFAM" id="SSF46785">
    <property type="entry name" value="Winged helix' DNA-binding domain"/>
    <property type="match status" value="1"/>
</dbReference>
<sequence>MPKLTVSKLAQLMADEKVTAIINATKAPTGLTPKQIAKATQLPTNQLYYTIKKMLAADLLTVVKQTKVKNLDEYYYSSYLLTEQPTNERALMADYPDITDIAPNWTTAHFDEMTRWLLYLDQQFLTSLTHDFKEEPVTNPDESTIMLANADYQLSAKGRYELRQAILKLMADAEKNDPDPEHRAPLHLLIKSW</sequence>
<dbReference type="Proteomes" id="UP001596171">
    <property type="component" value="Unassembled WGS sequence"/>
</dbReference>
<accession>A0ABW1SM57</accession>
<comment type="caution">
    <text evidence="1">The sequence shown here is derived from an EMBL/GenBank/DDBJ whole genome shotgun (WGS) entry which is preliminary data.</text>
</comment>
<organism evidence="1 2">
    <name type="scientific">Lactiplantibacillus nangangensis</name>
    <dbReference type="NCBI Taxonomy" id="2559917"/>
    <lineage>
        <taxon>Bacteria</taxon>
        <taxon>Bacillati</taxon>
        <taxon>Bacillota</taxon>
        <taxon>Bacilli</taxon>
        <taxon>Lactobacillales</taxon>
        <taxon>Lactobacillaceae</taxon>
        <taxon>Lactiplantibacillus</taxon>
    </lineage>
</organism>
<reference evidence="2" key="1">
    <citation type="journal article" date="2019" name="Int. J. Syst. Evol. Microbiol.">
        <title>The Global Catalogue of Microorganisms (GCM) 10K type strain sequencing project: providing services to taxonomists for standard genome sequencing and annotation.</title>
        <authorList>
            <consortium name="The Broad Institute Genomics Platform"/>
            <consortium name="The Broad Institute Genome Sequencing Center for Infectious Disease"/>
            <person name="Wu L."/>
            <person name="Ma J."/>
        </authorList>
    </citation>
    <scope>NUCLEOTIDE SEQUENCE [LARGE SCALE GENOMIC DNA]</scope>
    <source>
        <strain evidence="2">CCM 8930</strain>
    </source>
</reference>